<dbReference type="Proteomes" id="UP001497382">
    <property type="component" value="Unassembled WGS sequence"/>
</dbReference>
<accession>A0AAV1Z7P7</accession>
<keyword evidence="2" id="KW-1185">Reference proteome</keyword>
<reference evidence="1 2" key="1">
    <citation type="submission" date="2024-04" db="EMBL/GenBank/DDBJ databases">
        <authorList>
            <person name="Rising A."/>
            <person name="Reimegard J."/>
            <person name="Sonavane S."/>
            <person name="Akerstrom W."/>
            <person name="Nylinder S."/>
            <person name="Hedman E."/>
            <person name="Kallberg Y."/>
        </authorList>
    </citation>
    <scope>NUCLEOTIDE SEQUENCE [LARGE SCALE GENOMIC DNA]</scope>
</reference>
<protein>
    <submittedName>
        <fullName evidence="1">Uncharacterized protein</fullName>
    </submittedName>
</protein>
<evidence type="ECO:0000313" key="2">
    <source>
        <dbReference type="Proteomes" id="UP001497382"/>
    </source>
</evidence>
<dbReference type="EMBL" id="CAXIEN010000023">
    <property type="protein sequence ID" value="CAL1266334.1"/>
    <property type="molecule type" value="Genomic_DNA"/>
</dbReference>
<gene>
    <name evidence="1" type="ORF">LARSCL_LOCUS3037</name>
</gene>
<sequence>MHKNSLPPRFSPLATIDRLKQCVVRIIDSAGELRHAGYWSRTTTVSPIAKDASAPIYLLGISQVFHTV</sequence>
<organism evidence="1 2">
    <name type="scientific">Larinioides sclopetarius</name>
    <dbReference type="NCBI Taxonomy" id="280406"/>
    <lineage>
        <taxon>Eukaryota</taxon>
        <taxon>Metazoa</taxon>
        <taxon>Ecdysozoa</taxon>
        <taxon>Arthropoda</taxon>
        <taxon>Chelicerata</taxon>
        <taxon>Arachnida</taxon>
        <taxon>Araneae</taxon>
        <taxon>Araneomorphae</taxon>
        <taxon>Entelegynae</taxon>
        <taxon>Araneoidea</taxon>
        <taxon>Araneidae</taxon>
        <taxon>Larinioides</taxon>
    </lineage>
</organism>
<name>A0AAV1Z7P7_9ARAC</name>
<evidence type="ECO:0000313" key="1">
    <source>
        <dbReference type="EMBL" id="CAL1266334.1"/>
    </source>
</evidence>
<dbReference type="AlphaFoldDB" id="A0AAV1Z7P7"/>
<comment type="caution">
    <text evidence="1">The sequence shown here is derived from an EMBL/GenBank/DDBJ whole genome shotgun (WGS) entry which is preliminary data.</text>
</comment>
<proteinExistence type="predicted"/>